<proteinExistence type="predicted"/>
<organism evidence="2 3">
    <name type="scientific">Nostoc flagelliforme FACHB-838</name>
    <dbReference type="NCBI Taxonomy" id="2692904"/>
    <lineage>
        <taxon>Bacteria</taxon>
        <taxon>Bacillati</taxon>
        <taxon>Cyanobacteriota</taxon>
        <taxon>Cyanophyceae</taxon>
        <taxon>Nostocales</taxon>
        <taxon>Nostocaceae</taxon>
        <taxon>Nostoc</taxon>
    </lineage>
</organism>
<comment type="caution">
    <text evidence="2">The sequence shown here is derived from an EMBL/GenBank/DDBJ whole genome shotgun (WGS) entry which is preliminary data.</text>
</comment>
<dbReference type="InterPro" id="IPR010982">
    <property type="entry name" value="Lambda_DNA-bd_dom_sf"/>
</dbReference>
<dbReference type="PANTHER" id="PTHR34475:SF1">
    <property type="entry name" value="CYTOSKELETON PROTEIN RODZ"/>
    <property type="match status" value="1"/>
</dbReference>
<dbReference type="InterPro" id="IPR050400">
    <property type="entry name" value="Bact_Cytoskel_RodZ"/>
</dbReference>
<keyword evidence="3" id="KW-1185">Reference proteome</keyword>
<sequence>MVTTPVYFLQILDNPNIEISQDELRSLLGEIEVQLHRSPVYRRALAIVQKLIGEQTDQAQDLLKAVGREAIGLAFRQFAQQSQKVEAATDTKQATETVNSSPEIQQEHCTLQEEPPKSTAENPLWKKPLQLLNHQRISQAELIEQAELAAQQRIVCLRQIGQQLQKTRQSKGLSLDHIQLSTHIRTELIEALENGTWKELSDDIFVRGFIRRYGDALGLNGVALAASLPFLAAIPVTQPFSDQSKKRMGLEIRPTHLYVGYTALLAGAMGGLTFVSSQQQANTNTSIEQDNSSSVLQSLKQQSPTIKPGIKSTNTGVVVGSDISPPEGLY</sequence>
<name>A0ABR8E2D8_9NOSO</name>
<gene>
    <name evidence="2" type="ORF">H6G97_40050</name>
</gene>
<protein>
    <submittedName>
        <fullName evidence="2">Helix-turn-helix domain-containing protein</fullName>
    </submittedName>
</protein>
<dbReference type="EMBL" id="JACJSI010000255">
    <property type="protein sequence ID" value="MBD2535272.1"/>
    <property type="molecule type" value="Genomic_DNA"/>
</dbReference>
<evidence type="ECO:0000313" key="3">
    <source>
        <dbReference type="Proteomes" id="UP000623440"/>
    </source>
</evidence>
<evidence type="ECO:0000256" key="1">
    <source>
        <dbReference type="SAM" id="Phobius"/>
    </source>
</evidence>
<feature type="transmembrane region" description="Helical" evidence="1">
    <location>
        <begin position="217"/>
        <end position="236"/>
    </location>
</feature>
<keyword evidence="1" id="KW-0812">Transmembrane</keyword>
<evidence type="ECO:0000313" key="2">
    <source>
        <dbReference type="EMBL" id="MBD2535272.1"/>
    </source>
</evidence>
<dbReference type="PANTHER" id="PTHR34475">
    <property type="match status" value="1"/>
</dbReference>
<dbReference type="Pfam" id="PF13413">
    <property type="entry name" value="HTH_25"/>
    <property type="match status" value="1"/>
</dbReference>
<dbReference type="Gene3D" id="1.10.260.40">
    <property type="entry name" value="lambda repressor-like DNA-binding domains"/>
    <property type="match status" value="1"/>
</dbReference>
<keyword evidence="1" id="KW-0472">Membrane</keyword>
<accession>A0ABR8E2D8</accession>
<dbReference type="Proteomes" id="UP000623440">
    <property type="component" value="Unassembled WGS sequence"/>
</dbReference>
<keyword evidence="1" id="KW-1133">Transmembrane helix</keyword>
<reference evidence="2 3" key="1">
    <citation type="journal article" date="2020" name="ISME J.">
        <title>Comparative genomics reveals insights into cyanobacterial evolution and habitat adaptation.</title>
        <authorList>
            <person name="Chen M.Y."/>
            <person name="Teng W.K."/>
            <person name="Zhao L."/>
            <person name="Hu C.X."/>
            <person name="Zhou Y.K."/>
            <person name="Han B.P."/>
            <person name="Song L.R."/>
            <person name="Shu W.S."/>
        </authorList>
    </citation>
    <scope>NUCLEOTIDE SEQUENCE [LARGE SCALE GENOMIC DNA]</scope>
    <source>
        <strain evidence="2 3">FACHB-838</strain>
    </source>
</reference>
<dbReference type="RefSeq" id="WP_190946117.1">
    <property type="nucleotide sequence ID" value="NZ_JACJSI010000255.1"/>
</dbReference>
<feature type="transmembrane region" description="Helical" evidence="1">
    <location>
        <begin position="256"/>
        <end position="275"/>
    </location>
</feature>